<dbReference type="AlphaFoldDB" id="A0A699VIL4"/>
<name>A0A699VIL4_TANCI</name>
<protein>
    <submittedName>
        <fullName evidence="1">Uncharacterized protein</fullName>
    </submittedName>
</protein>
<sequence>HQNGAGCQYRAGRAHADRGFYSGVHRGVHLLAGLPLDPDSGHCRAGGHRGHVLLYAAGGLLHQSTHALCAGPGHWHRGR</sequence>
<feature type="non-terminal residue" evidence="1">
    <location>
        <position position="1"/>
    </location>
</feature>
<organism evidence="1">
    <name type="scientific">Tanacetum cinerariifolium</name>
    <name type="common">Dalmatian daisy</name>
    <name type="synonym">Chrysanthemum cinerariifolium</name>
    <dbReference type="NCBI Taxonomy" id="118510"/>
    <lineage>
        <taxon>Eukaryota</taxon>
        <taxon>Viridiplantae</taxon>
        <taxon>Streptophyta</taxon>
        <taxon>Embryophyta</taxon>
        <taxon>Tracheophyta</taxon>
        <taxon>Spermatophyta</taxon>
        <taxon>Magnoliopsida</taxon>
        <taxon>eudicotyledons</taxon>
        <taxon>Gunneridae</taxon>
        <taxon>Pentapetalae</taxon>
        <taxon>asterids</taxon>
        <taxon>campanulids</taxon>
        <taxon>Asterales</taxon>
        <taxon>Asteraceae</taxon>
        <taxon>Asteroideae</taxon>
        <taxon>Anthemideae</taxon>
        <taxon>Anthemidinae</taxon>
        <taxon>Tanacetum</taxon>
    </lineage>
</organism>
<proteinExistence type="predicted"/>
<gene>
    <name evidence="1" type="ORF">Tci_906102</name>
</gene>
<accession>A0A699VIL4</accession>
<comment type="caution">
    <text evidence="1">The sequence shown here is derived from an EMBL/GenBank/DDBJ whole genome shotgun (WGS) entry which is preliminary data.</text>
</comment>
<reference evidence="1" key="1">
    <citation type="journal article" date="2019" name="Sci. Rep.">
        <title>Draft genome of Tanacetum cinerariifolium, the natural source of mosquito coil.</title>
        <authorList>
            <person name="Yamashiro T."/>
            <person name="Shiraishi A."/>
            <person name="Satake H."/>
            <person name="Nakayama K."/>
        </authorList>
    </citation>
    <scope>NUCLEOTIDE SEQUENCE</scope>
</reference>
<evidence type="ECO:0000313" key="1">
    <source>
        <dbReference type="EMBL" id="GFD34133.1"/>
    </source>
</evidence>
<dbReference type="EMBL" id="BKCJ011442987">
    <property type="protein sequence ID" value="GFD34133.1"/>
    <property type="molecule type" value="Genomic_DNA"/>
</dbReference>